<reference evidence="11" key="1">
    <citation type="journal article" date="2019" name="Gigascience">
        <title>De novo genome assembly of the endangered Acer yangbiense, a plant species with extremely small populations endemic to Yunnan Province, China.</title>
        <authorList>
            <person name="Yang J."/>
            <person name="Wariss H.M."/>
            <person name="Tao L."/>
            <person name="Zhang R."/>
            <person name="Yun Q."/>
            <person name="Hollingsworth P."/>
            <person name="Dao Z."/>
            <person name="Luo G."/>
            <person name="Guo H."/>
            <person name="Ma Y."/>
            <person name="Sun W."/>
        </authorList>
    </citation>
    <scope>NUCLEOTIDE SEQUENCE [LARGE SCALE GENOMIC DNA]</scope>
    <source>
        <strain evidence="11">cv. Malutang</strain>
    </source>
</reference>
<evidence type="ECO:0000256" key="7">
    <source>
        <dbReference type="ARBA" id="ARBA00023136"/>
    </source>
</evidence>
<evidence type="ECO:0000256" key="2">
    <source>
        <dbReference type="ARBA" id="ARBA00007651"/>
    </source>
</evidence>
<evidence type="ECO:0000256" key="6">
    <source>
        <dbReference type="ARBA" id="ARBA00022989"/>
    </source>
</evidence>
<feature type="transmembrane region" description="Helical" evidence="8">
    <location>
        <begin position="166"/>
        <end position="191"/>
    </location>
</feature>
<evidence type="ECO:0000256" key="1">
    <source>
        <dbReference type="ARBA" id="ARBA00004651"/>
    </source>
</evidence>
<dbReference type="GO" id="GO:0005886">
    <property type="term" value="C:plasma membrane"/>
    <property type="evidence" value="ECO:0007669"/>
    <property type="project" value="UniProtKB-SubCell"/>
</dbReference>
<dbReference type="EMBL" id="VAHF01000004">
    <property type="protein sequence ID" value="TXG63513.1"/>
    <property type="molecule type" value="Genomic_DNA"/>
</dbReference>
<dbReference type="InterPro" id="IPR006459">
    <property type="entry name" value="CASP/CASPL"/>
</dbReference>
<keyword evidence="4 8" id="KW-1003">Cell membrane</keyword>
<keyword evidence="11" id="KW-1185">Reference proteome</keyword>
<dbReference type="InterPro" id="IPR044173">
    <property type="entry name" value="CASPL"/>
</dbReference>
<dbReference type="PANTHER" id="PTHR36488:SF8">
    <property type="entry name" value="CASP-LIKE PROTEIN 1U1"/>
    <property type="match status" value="1"/>
</dbReference>
<accession>A0A5C7I1Y5</accession>
<name>A0A5C7I1Y5_9ROSI</name>
<evidence type="ECO:0000313" key="11">
    <source>
        <dbReference type="Proteomes" id="UP000323000"/>
    </source>
</evidence>
<dbReference type="PANTHER" id="PTHR36488">
    <property type="entry name" value="CASP-LIKE PROTEIN 1U1"/>
    <property type="match status" value="1"/>
</dbReference>
<dbReference type="NCBIfam" id="TIGR01569">
    <property type="entry name" value="A_tha_TIGR01569"/>
    <property type="match status" value="1"/>
</dbReference>
<comment type="caution">
    <text evidence="10">The sequence shown here is derived from an EMBL/GenBank/DDBJ whole genome shotgun (WGS) entry which is preliminary data.</text>
</comment>
<protein>
    <recommendedName>
        <fullName evidence="8">CASP-like protein</fullName>
    </recommendedName>
</protein>
<proteinExistence type="inferred from homology"/>
<dbReference type="InterPro" id="IPR006702">
    <property type="entry name" value="CASP_dom"/>
</dbReference>
<evidence type="ECO:0000313" key="10">
    <source>
        <dbReference type="EMBL" id="TXG63513.1"/>
    </source>
</evidence>
<gene>
    <name evidence="10" type="ORF">EZV62_010507</name>
</gene>
<sequence>MEAGGAVSSASCVKVVESSSKRVIRCSDMMLRILGLLVTLVAAVLVGVDKETKVLSVTVIKTLPPLHVPVTAKWQYLSAIVYFMVSNTIAYSYAAASLAYSITFLTGKFKNNTAILVRTILDLIILGLLSSATGAGMAVGVLGREGNSHVLWNKVCNLFGGFCREFAAALILSLVGSLVFLLLVVVAVFNLHKRSSSR</sequence>
<evidence type="ECO:0000256" key="3">
    <source>
        <dbReference type="ARBA" id="ARBA00011489"/>
    </source>
</evidence>
<feature type="domain" description="Casparian strip membrane protein" evidence="9">
    <location>
        <begin position="22"/>
        <end position="178"/>
    </location>
</feature>
<organism evidence="10 11">
    <name type="scientific">Acer yangbiense</name>
    <dbReference type="NCBI Taxonomy" id="1000413"/>
    <lineage>
        <taxon>Eukaryota</taxon>
        <taxon>Viridiplantae</taxon>
        <taxon>Streptophyta</taxon>
        <taxon>Embryophyta</taxon>
        <taxon>Tracheophyta</taxon>
        <taxon>Spermatophyta</taxon>
        <taxon>Magnoliopsida</taxon>
        <taxon>eudicotyledons</taxon>
        <taxon>Gunneridae</taxon>
        <taxon>Pentapetalae</taxon>
        <taxon>rosids</taxon>
        <taxon>malvids</taxon>
        <taxon>Sapindales</taxon>
        <taxon>Sapindaceae</taxon>
        <taxon>Hippocastanoideae</taxon>
        <taxon>Acereae</taxon>
        <taxon>Acer</taxon>
    </lineage>
</organism>
<feature type="transmembrane region" description="Helical" evidence="8">
    <location>
        <begin position="79"/>
        <end position="102"/>
    </location>
</feature>
<comment type="subcellular location">
    <subcellularLocation>
        <location evidence="1 8">Cell membrane</location>
        <topology evidence="1 8">Multi-pass membrane protein</topology>
    </subcellularLocation>
</comment>
<keyword evidence="7 8" id="KW-0472">Membrane</keyword>
<dbReference type="Pfam" id="PF04535">
    <property type="entry name" value="CASP_dom"/>
    <property type="match status" value="1"/>
</dbReference>
<feature type="transmembrane region" description="Helical" evidence="8">
    <location>
        <begin position="29"/>
        <end position="48"/>
    </location>
</feature>
<evidence type="ECO:0000259" key="9">
    <source>
        <dbReference type="Pfam" id="PF04535"/>
    </source>
</evidence>
<keyword evidence="5 8" id="KW-0812">Transmembrane</keyword>
<evidence type="ECO:0000256" key="5">
    <source>
        <dbReference type="ARBA" id="ARBA00022692"/>
    </source>
</evidence>
<comment type="similarity">
    <text evidence="2 8">Belongs to the Casparian strip membrane proteins (CASP) family.</text>
</comment>
<evidence type="ECO:0000256" key="4">
    <source>
        <dbReference type="ARBA" id="ARBA00022475"/>
    </source>
</evidence>
<keyword evidence="6 8" id="KW-1133">Transmembrane helix</keyword>
<dbReference type="AlphaFoldDB" id="A0A5C7I1Y5"/>
<comment type="subunit">
    <text evidence="3 8">Homodimer and heterodimers.</text>
</comment>
<feature type="transmembrane region" description="Helical" evidence="8">
    <location>
        <begin position="123"/>
        <end position="143"/>
    </location>
</feature>
<evidence type="ECO:0000256" key="8">
    <source>
        <dbReference type="RuleBase" id="RU361233"/>
    </source>
</evidence>
<dbReference type="Proteomes" id="UP000323000">
    <property type="component" value="Chromosome 4"/>
</dbReference>
<dbReference type="OrthoDB" id="1898688at2759"/>